<gene>
    <name evidence="1" type="ORF">EGT41_21130</name>
</gene>
<evidence type="ECO:0000313" key="2">
    <source>
        <dbReference type="Proteomes" id="UP000272140"/>
    </source>
</evidence>
<reference evidence="2" key="1">
    <citation type="submission" date="2018-11" db="EMBL/GenBank/DDBJ databases">
        <title>FDA dAtabase for Regulatory Grade micrObial Sequences (FDA-ARGOS): Supporting development and validation of Infectious Disease Dx tests.</title>
        <authorList>
            <person name="Goldberg B."/>
            <person name="Campos J."/>
            <person name="Tallon L."/>
            <person name="Sadzewicz L."/>
            <person name="Zhao X."/>
            <person name="Vavikolanu K."/>
            <person name="Mehta A."/>
            <person name="Aluvathingal J."/>
            <person name="Nadendla S."/>
            <person name="Geyer C."/>
            <person name="Nandy P."/>
            <person name="Yan Y."/>
            <person name="Sichtig H."/>
        </authorList>
    </citation>
    <scope>NUCLEOTIDE SEQUENCE [LARGE SCALE GENOMIC DNA]</scope>
    <source>
        <strain evidence="2">FDAARGOS_544</strain>
    </source>
</reference>
<sequence length="77" mass="9094">MPHRHAGFAHFVILTILYGERRTARTARSVLHPLRGRTLQVQKPYQEHKFPSKFVWYKLISFDSRALYGVSPIRTRT</sequence>
<organism evidence="1 2">
    <name type="scientific">Burkholderia cenocepacia</name>
    <dbReference type="NCBI Taxonomy" id="95486"/>
    <lineage>
        <taxon>Bacteria</taxon>
        <taxon>Pseudomonadati</taxon>
        <taxon>Pseudomonadota</taxon>
        <taxon>Betaproteobacteria</taxon>
        <taxon>Burkholderiales</taxon>
        <taxon>Burkholderiaceae</taxon>
        <taxon>Burkholderia</taxon>
        <taxon>Burkholderia cepacia complex</taxon>
    </lineage>
</organism>
<dbReference type="Proteomes" id="UP000272140">
    <property type="component" value="Unassembled WGS sequence"/>
</dbReference>
<dbReference type="EMBL" id="RKIO01000003">
    <property type="protein sequence ID" value="RSC10907.1"/>
    <property type="molecule type" value="Genomic_DNA"/>
</dbReference>
<comment type="caution">
    <text evidence="1">The sequence shown here is derived from an EMBL/GenBank/DDBJ whole genome shotgun (WGS) entry which is preliminary data.</text>
</comment>
<proteinExistence type="predicted"/>
<protein>
    <submittedName>
        <fullName evidence="1">Uncharacterized protein</fullName>
    </submittedName>
</protein>
<evidence type="ECO:0000313" key="1">
    <source>
        <dbReference type="EMBL" id="RSC10907.1"/>
    </source>
</evidence>
<name>A0A3R9BLG0_9BURK</name>
<dbReference type="AlphaFoldDB" id="A0A3R9BLG0"/>
<accession>A0A3R9BLG0</accession>